<evidence type="ECO:0000313" key="4">
    <source>
        <dbReference type="Proteomes" id="UP000243359"/>
    </source>
</evidence>
<feature type="signal peptide" evidence="2">
    <location>
        <begin position="1"/>
        <end position="22"/>
    </location>
</feature>
<accession>A0A1H1XCM0</accession>
<protein>
    <submittedName>
        <fullName evidence="3">Uncharacterized protein</fullName>
    </submittedName>
</protein>
<dbReference type="EMBL" id="LT629751">
    <property type="protein sequence ID" value="SDT07027.1"/>
    <property type="molecule type" value="Genomic_DNA"/>
</dbReference>
<dbReference type="AlphaFoldDB" id="A0A1H1XCM0"/>
<name>A0A1H1XCM0_9PSED</name>
<proteinExistence type="predicted"/>
<keyword evidence="4" id="KW-1185">Reference proteome</keyword>
<evidence type="ECO:0000256" key="1">
    <source>
        <dbReference type="SAM" id="Coils"/>
    </source>
</evidence>
<organism evidence="3 4">
    <name type="scientific">Pseudomonas oryzae</name>
    <dbReference type="NCBI Taxonomy" id="1392877"/>
    <lineage>
        <taxon>Bacteria</taxon>
        <taxon>Pseudomonadati</taxon>
        <taxon>Pseudomonadota</taxon>
        <taxon>Gammaproteobacteria</taxon>
        <taxon>Pseudomonadales</taxon>
        <taxon>Pseudomonadaceae</taxon>
        <taxon>Pseudomonas</taxon>
    </lineage>
</organism>
<dbReference type="RefSeq" id="WP_231975645.1">
    <property type="nucleotide sequence ID" value="NZ_LT629751.1"/>
</dbReference>
<evidence type="ECO:0000313" key="3">
    <source>
        <dbReference type="EMBL" id="SDT07027.1"/>
    </source>
</evidence>
<dbReference type="Proteomes" id="UP000243359">
    <property type="component" value="Chromosome I"/>
</dbReference>
<gene>
    <name evidence="3" type="ORF">SAMN05216221_3386</name>
</gene>
<feature type="chain" id="PRO_5009265376" evidence="2">
    <location>
        <begin position="23"/>
        <end position="198"/>
    </location>
</feature>
<keyword evidence="1" id="KW-0175">Coiled coil</keyword>
<dbReference type="STRING" id="1392877.SAMN05216221_3386"/>
<feature type="coiled-coil region" evidence="1">
    <location>
        <begin position="113"/>
        <end position="179"/>
    </location>
</feature>
<reference evidence="4" key="1">
    <citation type="submission" date="2016-10" db="EMBL/GenBank/DDBJ databases">
        <authorList>
            <person name="Varghese N."/>
            <person name="Submissions S."/>
        </authorList>
    </citation>
    <scope>NUCLEOTIDE SEQUENCE [LARGE SCALE GENOMIC DNA]</scope>
    <source>
        <strain evidence="4">KCTC 32247</strain>
    </source>
</reference>
<keyword evidence="2" id="KW-0732">Signal</keyword>
<evidence type="ECO:0000256" key="2">
    <source>
        <dbReference type="SAM" id="SignalP"/>
    </source>
</evidence>
<sequence length="198" mass="22448">MRMVNGVWLLLAGLLAMSTAQAEVYRYVNRQGVVALDRQGVPPEYVANGYEVLDEEGRVLRVVPPAPSAEELARRAAAQRQAAFDADLLQRYASAADLEWAQVRRLRDLDALARIAQSNLEASRLRLQETERQAAERQRAGQALAPELLAQREQLQREEQRLLAELKRVQAQRASSEVEFARERERLQVLLGEPRRTP</sequence>